<keyword evidence="3" id="KW-1185">Reference proteome</keyword>
<reference evidence="2 3" key="1">
    <citation type="submission" date="2024-02" db="EMBL/GenBank/DDBJ databases">
        <title>High-quality chromosome-scale genome assembly of Pensacola bahiagrass (Paspalum notatum Flugge var. saurae).</title>
        <authorList>
            <person name="Vega J.M."/>
            <person name="Podio M."/>
            <person name="Orjuela J."/>
            <person name="Siena L.A."/>
            <person name="Pessino S.C."/>
            <person name="Combes M.C."/>
            <person name="Mariac C."/>
            <person name="Albertini E."/>
            <person name="Pupilli F."/>
            <person name="Ortiz J.P.A."/>
            <person name="Leblanc O."/>
        </authorList>
    </citation>
    <scope>NUCLEOTIDE SEQUENCE [LARGE SCALE GENOMIC DNA]</scope>
    <source>
        <strain evidence="2">R1</strain>
        <tissue evidence="2">Leaf</tissue>
    </source>
</reference>
<gene>
    <name evidence="2" type="ORF">U9M48_002846</name>
</gene>
<evidence type="ECO:0000313" key="3">
    <source>
        <dbReference type="Proteomes" id="UP001341281"/>
    </source>
</evidence>
<proteinExistence type="predicted"/>
<organism evidence="2 3">
    <name type="scientific">Paspalum notatum var. saurae</name>
    <dbReference type="NCBI Taxonomy" id="547442"/>
    <lineage>
        <taxon>Eukaryota</taxon>
        <taxon>Viridiplantae</taxon>
        <taxon>Streptophyta</taxon>
        <taxon>Embryophyta</taxon>
        <taxon>Tracheophyta</taxon>
        <taxon>Spermatophyta</taxon>
        <taxon>Magnoliopsida</taxon>
        <taxon>Liliopsida</taxon>
        <taxon>Poales</taxon>
        <taxon>Poaceae</taxon>
        <taxon>PACMAD clade</taxon>
        <taxon>Panicoideae</taxon>
        <taxon>Andropogonodae</taxon>
        <taxon>Paspaleae</taxon>
        <taxon>Paspalinae</taxon>
        <taxon>Paspalum</taxon>
    </lineage>
</organism>
<dbReference type="AlphaFoldDB" id="A0AAQ3PKJ0"/>
<dbReference type="InterPro" id="IPR029480">
    <property type="entry name" value="Transpos_assoc"/>
</dbReference>
<evidence type="ECO:0000313" key="2">
    <source>
        <dbReference type="EMBL" id="WVZ51731.1"/>
    </source>
</evidence>
<feature type="domain" description="Transposase-associated" evidence="1">
    <location>
        <begin position="26"/>
        <end position="98"/>
    </location>
</feature>
<name>A0AAQ3PKJ0_PASNO</name>
<feature type="non-terminal residue" evidence="2">
    <location>
        <position position="105"/>
    </location>
</feature>
<accession>A0AAQ3PKJ0</accession>
<dbReference type="Proteomes" id="UP001341281">
    <property type="component" value="Chromosome 01"/>
</dbReference>
<evidence type="ECO:0000259" key="1">
    <source>
        <dbReference type="Pfam" id="PF13963"/>
    </source>
</evidence>
<dbReference type="EMBL" id="CP144745">
    <property type="protein sequence ID" value="WVZ51731.1"/>
    <property type="molecule type" value="Genomic_DNA"/>
</dbReference>
<sequence>TLVPCGGGAAPVTGGDSGCAQQHMDRSWINTRLFGKAHLDGVNEFMKFVSERFGEDAEILCPCRRCLNRIRTHKGQAEDHLYIYGMASTYSRWIYHGESLDAETY</sequence>
<protein>
    <recommendedName>
        <fullName evidence="1">Transposase-associated domain-containing protein</fullName>
    </recommendedName>
</protein>
<dbReference type="Pfam" id="PF13963">
    <property type="entry name" value="Transpos_assoc"/>
    <property type="match status" value="1"/>
</dbReference>